<evidence type="ECO:0000256" key="8">
    <source>
        <dbReference type="ARBA" id="ARBA00022982"/>
    </source>
</evidence>
<dbReference type="PROSITE" id="PS00191">
    <property type="entry name" value="CYTOCHROME_B5_1"/>
    <property type="match status" value="1"/>
</dbReference>
<gene>
    <name evidence="16" type="ORF">DIATSA_LOCUS13970</name>
</gene>
<evidence type="ECO:0000256" key="1">
    <source>
        <dbReference type="ARBA" id="ARBA00004131"/>
    </source>
</evidence>
<evidence type="ECO:0000256" key="12">
    <source>
        <dbReference type="ARBA" id="ARBA00038168"/>
    </source>
</evidence>
<dbReference type="Gene3D" id="3.10.120.10">
    <property type="entry name" value="Cytochrome b5-like heme/steroid binding domain"/>
    <property type="match status" value="1"/>
</dbReference>
<keyword evidence="2" id="KW-0813">Transport</keyword>
<keyword evidence="5 14" id="KW-0479">Metal-binding</keyword>
<evidence type="ECO:0000313" key="16">
    <source>
        <dbReference type="EMBL" id="CAH0767127.1"/>
    </source>
</evidence>
<organism evidence="16 17">
    <name type="scientific">Diatraea saccharalis</name>
    <name type="common">sugarcane borer</name>
    <dbReference type="NCBI Taxonomy" id="40085"/>
    <lineage>
        <taxon>Eukaryota</taxon>
        <taxon>Metazoa</taxon>
        <taxon>Ecdysozoa</taxon>
        <taxon>Arthropoda</taxon>
        <taxon>Hexapoda</taxon>
        <taxon>Insecta</taxon>
        <taxon>Pterygota</taxon>
        <taxon>Neoptera</taxon>
        <taxon>Endopterygota</taxon>
        <taxon>Lepidoptera</taxon>
        <taxon>Glossata</taxon>
        <taxon>Ditrysia</taxon>
        <taxon>Pyraloidea</taxon>
        <taxon>Crambidae</taxon>
        <taxon>Crambinae</taxon>
        <taxon>Diatraea</taxon>
    </lineage>
</organism>
<evidence type="ECO:0000256" key="2">
    <source>
        <dbReference type="ARBA" id="ARBA00022448"/>
    </source>
</evidence>
<protein>
    <recommendedName>
        <fullName evidence="13">Cytochrome b5</fullName>
    </recommendedName>
</protein>
<evidence type="ECO:0000259" key="15">
    <source>
        <dbReference type="PROSITE" id="PS50255"/>
    </source>
</evidence>
<proteinExistence type="inferred from homology"/>
<evidence type="ECO:0000256" key="13">
    <source>
        <dbReference type="ARBA" id="ARBA00039806"/>
    </source>
</evidence>
<reference evidence="16" key="2">
    <citation type="submission" date="2022-10" db="EMBL/GenBank/DDBJ databases">
        <authorList>
            <consortium name="ENA_rothamsted_submissions"/>
            <consortium name="culmorum"/>
            <person name="King R."/>
        </authorList>
    </citation>
    <scope>NUCLEOTIDE SEQUENCE</scope>
</reference>
<evidence type="ECO:0000256" key="4">
    <source>
        <dbReference type="ARBA" id="ARBA00022692"/>
    </source>
</evidence>
<dbReference type="AlphaFoldDB" id="A0A9P0G031"/>
<dbReference type="Pfam" id="PF00173">
    <property type="entry name" value="Cyt-b5"/>
    <property type="match status" value="1"/>
</dbReference>
<dbReference type="PROSITE" id="PS50255">
    <property type="entry name" value="CYTOCHROME_B5_2"/>
    <property type="match status" value="1"/>
</dbReference>
<keyword evidence="9 14" id="KW-0408">Iron</keyword>
<keyword evidence="8" id="KW-0249">Electron transport</keyword>
<comment type="subcellular location">
    <subcellularLocation>
        <location evidence="1">Endoplasmic reticulum membrane</location>
        <topology evidence="1">Single-pass membrane protein</topology>
        <orientation evidence="1">Cytoplasmic side</orientation>
    </subcellularLocation>
    <subcellularLocation>
        <location evidence="11">Microsome membrane</location>
        <topology evidence="11">Single-pass membrane protein</topology>
        <orientation evidence="11">Cytoplasmic side</orientation>
    </subcellularLocation>
</comment>
<evidence type="ECO:0000256" key="9">
    <source>
        <dbReference type="ARBA" id="ARBA00023004"/>
    </source>
</evidence>
<evidence type="ECO:0000256" key="10">
    <source>
        <dbReference type="ARBA" id="ARBA00023136"/>
    </source>
</evidence>
<dbReference type="PRINTS" id="PR00363">
    <property type="entry name" value="CYTOCHROMEB5"/>
</dbReference>
<evidence type="ECO:0000256" key="11">
    <source>
        <dbReference type="ARBA" id="ARBA00037877"/>
    </source>
</evidence>
<dbReference type="GO" id="GO:0005789">
    <property type="term" value="C:endoplasmic reticulum membrane"/>
    <property type="evidence" value="ECO:0007669"/>
    <property type="project" value="UniProtKB-SubCell"/>
</dbReference>
<name>A0A9P0G031_9NEOP</name>
<dbReference type="Proteomes" id="UP001153714">
    <property type="component" value="Chromosome 9"/>
</dbReference>
<dbReference type="FunFam" id="3.10.120.10:FF:000002">
    <property type="entry name" value="Cytochrome b5 type B"/>
    <property type="match status" value="1"/>
</dbReference>
<evidence type="ECO:0000256" key="14">
    <source>
        <dbReference type="RuleBase" id="RU362121"/>
    </source>
</evidence>
<accession>A0A9P0G031</accession>
<dbReference type="EMBL" id="OU893340">
    <property type="protein sequence ID" value="CAH0767127.1"/>
    <property type="molecule type" value="Genomic_DNA"/>
</dbReference>
<dbReference type="OrthoDB" id="260519at2759"/>
<evidence type="ECO:0000256" key="7">
    <source>
        <dbReference type="ARBA" id="ARBA00022848"/>
    </source>
</evidence>
<keyword evidence="4" id="KW-0812">Transmembrane</keyword>
<dbReference type="GO" id="GO:0046872">
    <property type="term" value="F:metal ion binding"/>
    <property type="evidence" value="ECO:0007669"/>
    <property type="project" value="UniProtKB-UniRule"/>
</dbReference>
<dbReference type="InterPro" id="IPR036400">
    <property type="entry name" value="Cyt_B5-like_heme/steroid_sf"/>
</dbReference>
<evidence type="ECO:0000256" key="6">
    <source>
        <dbReference type="ARBA" id="ARBA00022824"/>
    </source>
</evidence>
<dbReference type="SMART" id="SM01117">
    <property type="entry name" value="Cyt-b5"/>
    <property type="match status" value="1"/>
</dbReference>
<reference evidence="16" key="1">
    <citation type="submission" date="2021-12" db="EMBL/GenBank/DDBJ databases">
        <authorList>
            <person name="King R."/>
        </authorList>
    </citation>
    <scope>NUCLEOTIDE SEQUENCE</scope>
</reference>
<dbReference type="InterPro" id="IPR050668">
    <property type="entry name" value="Cytochrome_b5"/>
</dbReference>
<dbReference type="InterPro" id="IPR001199">
    <property type="entry name" value="Cyt_B5-like_heme/steroid-bd"/>
</dbReference>
<keyword evidence="17" id="KW-1185">Reference proteome</keyword>
<keyword evidence="10" id="KW-0472">Membrane</keyword>
<keyword evidence="7" id="KW-0492">Microsome</keyword>
<keyword evidence="6" id="KW-0256">Endoplasmic reticulum</keyword>
<comment type="similarity">
    <text evidence="12 14">Belongs to the cytochrome b5 family.</text>
</comment>
<keyword evidence="3 14" id="KW-0349">Heme</keyword>
<dbReference type="PANTHER" id="PTHR19359">
    <property type="entry name" value="CYTOCHROME B5"/>
    <property type="match status" value="1"/>
</dbReference>
<evidence type="ECO:0000313" key="17">
    <source>
        <dbReference type="Proteomes" id="UP001153714"/>
    </source>
</evidence>
<sequence>MAAEVKKFTRKEIAETGKPATRFIIHNYVYDVSKFLDEHPGGHEVLVDVAGKDASENFDDIGHSIDAKELMKKYRIGELVKEDKNSLYYYLSIIV</sequence>
<dbReference type="PANTHER" id="PTHR19359:SF150">
    <property type="entry name" value="CYTOCHROME B5"/>
    <property type="match status" value="1"/>
</dbReference>
<feature type="domain" description="Cytochrome b5 heme-binding" evidence="15">
    <location>
        <begin position="1"/>
        <end position="80"/>
    </location>
</feature>
<dbReference type="InterPro" id="IPR018506">
    <property type="entry name" value="Cyt_B5_heme-BS"/>
</dbReference>
<evidence type="ECO:0000256" key="5">
    <source>
        <dbReference type="ARBA" id="ARBA00022723"/>
    </source>
</evidence>
<dbReference type="GO" id="GO:0020037">
    <property type="term" value="F:heme binding"/>
    <property type="evidence" value="ECO:0007669"/>
    <property type="project" value="UniProtKB-UniRule"/>
</dbReference>
<evidence type="ECO:0000256" key="3">
    <source>
        <dbReference type="ARBA" id="ARBA00022617"/>
    </source>
</evidence>
<dbReference type="SUPFAM" id="SSF55856">
    <property type="entry name" value="Cytochrome b5-like heme/steroid binding domain"/>
    <property type="match status" value="1"/>
</dbReference>